<dbReference type="AlphaFoldDB" id="A0A076MQD0"/>
<keyword evidence="2" id="KW-0449">Lipoprotein</keyword>
<protein>
    <submittedName>
        <fullName evidence="2">Lipoprotein</fullName>
    </submittedName>
</protein>
<dbReference type="PANTHER" id="PTHR33608:SF3">
    <property type="entry name" value="SLR2013 PROTEIN"/>
    <property type="match status" value="1"/>
</dbReference>
<dbReference type="KEGG" id="amq:AMETH_1034"/>
<dbReference type="eggNOG" id="COG1721">
    <property type="taxonomic scope" value="Bacteria"/>
</dbReference>
<name>A0A076MQD0_AMYME</name>
<dbReference type="STRING" id="1068978.AMETH_1034"/>
<organism evidence="2 3">
    <name type="scientific">Amycolatopsis methanolica 239</name>
    <dbReference type="NCBI Taxonomy" id="1068978"/>
    <lineage>
        <taxon>Bacteria</taxon>
        <taxon>Bacillati</taxon>
        <taxon>Actinomycetota</taxon>
        <taxon>Actinomycetes</taxon>
        <taxon>Pseudonocardiales</taxon>
        <taxon>Pseudonocardiaceae</taxon>
        <taxon>Amycolatopsis</taxon>
        <taxon>Amycolatopsis methanolica group</taxon>
    </lineage>
</organism>
<reference evidence="2 3" key="1">
    <citation type="submission" date="2014-07" db="EMBL/GenBank/DDBJ databases">
        <title>Whole Genome Sequence of the Amycolatopsis methanolica 239.</title>
        <authorList>
            <person name="Tang B."/>
        </authorList>
    </citation>
    <scope>NUCLEOTIDE SEQUENCE [LARGE SCALE GENOMIC DNA]</scope>
    <source>
        <strain evidence="2 3">239</strain>
    </source>
</reference>
<sequence length="431" mass="45690">MAITGRAGLLALVGIVVVALGVPSWTGVLAVLGGLAVLVAVDLLLAASVRGLVFARSGATSARLGEPVEVTLSVTNPGSRPLRGLLRDAWPPSAGVEQDRFRVAVPPGERRSVVVRMTPVRRGDRSSARVTVRALGPLGLAGRQGSHRVPGSVRVLPPFRSRRHLPARLARLQQLDGRQAALVRGEGTEFDSLREYVTGDDVRSIDWRASARAADVMVRTWRPERDRRLLLVLDTGRTSAGRVGDAPRLDAAMDAALLLAVLASRAGDRVDFLAYDRQVRADVRGLAAGELLPGLVNAMAPLEASLVETDSRGMVAEVLRRVRRRSLVVLLTGLDAAPLEEGLLPVLPSVVGRHQLLVAGVADPGVAAMARARGDAEAVYEAAAAERTLAERRHVTGLLAQRGVEVVDAVPDELAPALADRYLALKAAGRL</sequence>
<evidence type="ECO:0000313" key="2">
    <source>
        <dbReference type="EMBL" id="AIJ21126.1"/>
    </source>
</evidence>
<dbReference type="PANTHER" id="PTHR33608">
    <property type="entry name" value="BLL2464 PROTEIN"/>
    <property type="match status" value="1"/>
</dbReference>
<evidence type="ECO:0000259" key="1">
    <source>
        <dbReference type="Pfam" id="PF01882"/>
    </source>
</evidence>
<dbReference type="Proteomes" id="UP000062973">
    <property type="component" value="Chromosome"/>
</dbReference>
<dbReference type="RefSeq" id="WP_017986991.1">
    <property type="nucleotide sequence ID" value="NZ_AQUL01000001.1"/>
</dbReference>
<feature type="domain" description="DUF58" evidence="1">
    <location>
        <begin position="193"/>
        <end position="365"/>
    </location>
</feature>
<dbReference type="EMBL" id="CP009110">
    <property type="protein sequence ID" value="AIJ21126.1"/>
    <property type="molecule type" value="Genomic_DNA"/>
</dbReference>
<accession>A0A076MQD0</accession>
<dbReference type="PATRIC" id="fig|1068978.7.peg.1085"/>
<dbReference type="OrthoDB" id="845740at2"/>
<dbReference type="InterPro" id="IPR002881">
    <property type="entry name" value="DUF58"/>
</dbReference>
<keyword evidence="3" id="KW-1185">Reference proteome</keyword>
<gene>
    <name evidence="2" type="ORF">AMETH_1034</name>
</gene>
<dbReference type="Pfam" id="PF01882">
    <property type="entry name" value="DUF58"/>
    <property type="match status" value="1"/>
</dbReference>
<evidence type="ECO:0000313" key="3">
    <source>
        <dbReference type="Proteomes" id="UP000062973"/>
    </source>
</evidence>
<dbReference type="HOGENOM" id="CLU_048408_0_0_11"/>
<proteinExistence type="predicted"/>